<name>A0A0E0R6M5_ORYRU</name>
<evidence type="ECO:0000313" key="1">
    <source>
        <dbReference type="EnsemblPlants" id="ORUFI11G09380.1"/>
    </source>
</evidence>
<dbReference type="AlphaFoldDB" id="A0A0E0R6M5"/>
<proteinExistence type="predicted"/>
<evidence type="ECO:0000313" key="2">
    <source>
        <dbReference type="Proteomes" id="UP000008022"/>
    </source>
</evidence>
<dbReference type="Proteomes" id="UP000008022">
    <property type="component" value="Unassembled WGS sequence"/>
</dbReference>
<accession>A0A0E0R6M5</accession>
<dbReference type="OMA" id="ILHVAMH"/>
<keyword evidence="2" id="KW-1185">Reference proteome</keyword>
<reference evidence="2" key="1">
    <citation type="submission" date="2013-06" db="EMBL/GenBank/DDBJ databases">
        <authorList>
            <person name="Zhao Q."/>
        </authorList>
    </citation>
    <scope>NUCLEOTIDE SEQUENCE</scope>
    <source>
        <strain evidence="2">cv. W1943</strain>
    </source>
</reference>
<dbReference type="Gramene" id="ORUFI11G09380.1">
    <property type="protein sequence ID" value="ORUFI11G09380.1"/>
    <property type="gene ID" value="ORUFI11G09380"/>
</dbReference>
<protein>
    <submittedName>
        <fullName evidence="1">Uncharacterized protein</fullName>
    </submittedName>
</protein>
<organism evidence="1 2">
    <name type="scientific">Oryza rufipogon</name>
    <name type="common">Brownbeard rice</name>
    <name type="synonym">Asian wild rice</name>
    <dbReference type="NCBI Taxonomy" id="4529"/>
    <lineage>
        <taxon>Eukaryota</taxon>
        <taxon>Viridiplantae</taxon>
        <taxon>Streptophyta</taxon>
        <taxon>Embryophyta</taxon>
        <taxon>Tracheophyta</taxon>
        <taxon>Spermatophyta</taxon>
        <taxon>Magnoliopsida</taxon>
        <taxon>Liliopsida</taxon>
        <taxon>Poales</taxon>
        <taxon>Poaceae</taxon>
        <taxon>BOP clade</taxon>
        <taxon>Oryzoideae</taxon>
        <taxon>Oryzeae</taxon>
        <taxon>Oryzinae</taxon>
        <taxon>Oryza</taxon>
    </lineage>
</organism>
<dbReference type="EnsemblPlants" id="ORUFI11G09380.1">
    <property type="protein sequence ID" value="ORUFI11G09380.1"/>
    <property type="gene ID" value="ORUFI11G09380"/>
</dbReference>
<dbReference type="HOGENOM" id="CLU_1878756_0_0_1"/>
<sequence length="148" mass="16251">MGKLLMILHVAMHEAIDSFSQKDYLGGGSWLCLGLRAGQKAISGSVQGDLGPPPMWRLSGRWHMGTGLEAELHNMARRNDPVSDGMTTATVQIVMSVCGALAAAPTMLHYDVDTNGKRHSESMSTMCDFPQRCCHRDDEDMRNTSREV</sequence>
<reference evidence="1" key="2">
    <citation type="submission" date="2015-06" db="UniProtKB">
        <authorList>
            <consortium name="EnsemblPlants"/>
        </authorList>
    </citation>
    <scope>IDENTIFICATION</scope>
</reference>